<dbReference type="Proteomes" id="UP001212152">
    <property type="component" value="Unassembled WGS sequence"/>
</dbReference>
<feature type="region of interest" description="Disordered" evidence="1">
    <location>
        <begin position="1"/>
        <end position="21"/>
    </location>
</feature>
<dbReference type="AlphaFoldDB" id="A0AAD5TP03"/>
<feature type="region of interest" description="Disordered" evidence="1">
    <location>
        <begin position="332"/>
        <end position="559"/>
    </location>
</feature>
<feature type="compositionally biased region" description="Acidic residues" evidence="1">
    <location>
        <begin position="838"/>
        <end position="857"/>
    </location>
</feature>
<feature type="compositionally biased region" description="Acidic residues" evidence="1">
    <location>
        <begin position="228"/>
        <end position="251"/>
    </location>
</feature>
<reference evidence="2" key="1">
    <citation type="submission" date="2020-05" db="EMBL/GenBank/DDBJ databases">
        <title>Phylogenomic resolution of chytrid fungi.</title>
        <authorList>
            <person name="Stajich J.E."/>
            <person name="Amses K."/>
            <person name="Simmons R."/>
            <person name="Seto K."/>
            <person name="Myers J."/>
            <person name="Bonds A."/>
            <person name="Quandt C.A."/>
            <person name="Barry K."/>
            <person name="Liu P."/>
            <person name="Grigoriev I."/>
            <person name="Longcore J.E."/>
            <person name="James T.Y."/>
        </authorList>
    </citation>
    <scope>NUCLEOTIDE SEQUENCE</scope>
    <source>
        <strain evidence="2">JEL0379</strain>
    </source>
</reference>
<dbReference type="EMBL" id="JADGJQ010000014">
    <property type="protein sequence ID" value="KAJ3180884.1"/>
    <property type="molecule type" value="Genomic_DNA"/>
</dbReference>
<feature type="compositionally biased region" description="Polar residues" evidence="1">
    <location>
        <begin position="180"/>
        <end position="192"/>
    </location>
</feature>
<proteinExistence type="predicted"/>
<feature type="compositionally biased region" description="Acidic residues" evidence="1">
    <location>
        <begin position="402"/>
        <end position="416"/>
    </location>
</feature>
<sequence length="876" mass="92326">MDAPPASPRARKDSSLRVSEGGCLNDQDGRICVHTSLMPLSCARGFSAVRSLRQNLDRKYPSQPEAVRPASSKVRRQIAAFENSPASALDRVEKASLSVRGTIAAFERSDSGISSEPPSTSAPPMTPSRKAAIAARKVTRSQKKLLVPEPEEDPGVPLPGQCTTPRKWPEVRRRKALFESSLSNNTTDLESQPNEKRNAKMSAGKKQASVRKSQRLESSSAPAANAEANEDEQVERVDEEEPAADMMDVDEAPVSTPNPFIDDDEVKAAAVVPSSGIFASAPASPARKSKRVASRTALAAVEPEETVAPVANPTAENEHAMAVALPNKAMTATDGVTHPAPAMTPRTPTKVVMPTSEQKAAIKTPVKSARKSARKLRAEDISAAPTPGTPSKVTSTEGMELALEDVPEQQEIEEEQPVAPSSVRKSARKSRVAPSAVEEDSATLAPSVPTTPSRAKRGEAASEVAAATEQNAEEPPMTPRSVRKSARKPSATAEIPATTPNRVTFAQRLESAALQEETHAPATGASPARKSARKPQTPRAAPAESEITPATAGVPATPNRVTFVQRLESAALQASHETAAVASPARKSARKSQTPARGGPSTESAARPAMTPNKVTFPRSLDESSSDDEDAAAEPRPKVPATPARVSARLAAASPHVARVHAQPAVLLQPPATPAASTVIAADETFQTAPATPGAVVAETFVTAPASTKRKRTATDDDDDEHDRTTADDAIAPAAESATTTETTTTAAVDAAAAAPASTTSNTQPFVRKRRRMLEILPTPKKTTASSSLAPSSAAAARRVKQQQQHNVALPVAVDSPPRNWVSTPVSPLGSRVVQMDVDGEEEEQEEEEEEEEEAEGEGGWLLSVFFKAARKVGLL</sequence>
<evidence type="ECO:0000256" key="1">
    <source>
        <dbReference type="SAM" id="MobiDB-lite"/>
    </source>
</evidence>
<organism evidence="2 3">
    <name type="scientific">Geranomyces variabilis</name>
    <dbReference type="NCBI Taxonomy" id="109894"/>
    <lineage>
        <taxon>Eukaryota</taxon>
        <taxon>Fungi</taxon>
        <taxon>Fungi incertae sedis</taxon>
        <taxon>Chytridiomycota</taxon>
        <taxon>Chytridiomycota incertae sedis</taxon>
        <taxon>Chytridiomycetes</taxon>
        <taxon>Spizellomycetales</taxon>
        <taxon>Powellomycetaceae</taxon>
        <taxon>Geranomyces</taxon>
    </lineage>
</organism>
<gene>
    <name evidence="2" type="ORF">HDU87_001524</name>
</gene>
<feature type="compositionally biased region" description="Low complexity" evidence="1">
    <location>
        <begin position="217"/>
        <end position="227"/>
    </location>
</feature>
<evidence type="ECO:0000313" key="3">
    <source>
        <dbReference type="Proteomes" id="UP001212152"/>
    </source>
</evidence>
<name>A0AAD5TP03_9FUNG</name>
<protein>
    <submittedName>
        <fullName evidence="2">Uncharacterized protein</fullName>
    </submittedName>
</protein>
<evidence type="ECO:0000313" key="2">
    <source>
        <dbReference type="EMBL" id="KAJ3180884.1"/>
    </source>
</evidence>
<keyword evidence="3" id="KW-1185">Reference proteome</keyword>
<feature type="region of interest" description="Disordered" evidence="1">
    <location>
        <begin position="573"/>
        <end position="656"/>
    </location>
</feature>
<comment type="caution">
    <text evidence="2">The sequence shown here is derived from an EMBL/GenBank/DDBJ whole genome shotgun (WGS) entry which is preliminary data.</text>
</comment>
<feature type="compositionally biased region" description="Low complexity" evidence="1">
    <location>
        <begin position="728"/>
        <end position="761"/>
    </location>
</feature>
<feature type="compositionally biased region" description="Low complexity" evidence="1">
    <location>
        <begin position="785"/>
        <end position="805"/>
    </location>
</feature>
<accession>A0AAD5TP03</accession>
<feature type="region of interest" description="Disordered" evidence="1">
    <location>
        <begin position="705"/>
        <end position="858"/>
    </location>
</feature>
<feature type="region of interest" description="Disordered" evidence="1">
    <location>
        <begin position="108"/>
        <end position="261"/>
    </location>
</feature>